<evidence type="ECO:0000313" key="1">
    <source>
        <dbReference type="EMBL" id="QCP34138.1"/>
    </source>
</evidence>
<dbReference type="AlphaFoldDB" id="A0A4P8I9E0"/>
<dbReference type="GO" id="GO:0005829">
    <property type="term" value="C:cytosol"/>
    <property type="evidence" value="ECO:0007669"/>
    <property type="project" value="TreeGrafter"/>
</dbReference>
<keyword evidence="1" id="KW-0378">Hydrolase</keyword>
<accession>A0A4P8I9E0</accession>
<dbReference type="Gene3D" id="3.40.50.1000">
    <property type="entry name" value="HAD superfamily/HAD-like"/>
    <property type="match status" value="1"/>
</dbReference>
<keyword evidence="2" id="KW-1185">Reference proteome</keyword>
<dbReference type="GO" id="GO:0000287">
    <property type="term" value="F:magnesium ion binding"/>
    <property type="evidence" value="ECO:0007669"/>
    <property type="project" value="TreeGrafter"/>
</dbReference>
<dbReference type="OrthoDB" id="9781413at2"/>
<dbReference type="InterPro" id="IPR006379">
    <property type="entry name" value="HAD-SF_hydro_IIB"/>
</dbReference>
<dbReference type="KEGG" id="arf:AR1Y2_0684"/>
<dbReference type="InterPro" id="IPR000150">
    <property type="entry name" value="Cof"/>
</dbReference>
<dbReference type="SUPFAM" id="SSF56784">
    <property type="entry name" value="HAD-like"/>
    <property type="match status" value="1"/>
</dbReference>
<dbReference type="Gene3D" id="3.30.1240.10">
    <property type="match status" value="1"/>
</dbReference>
<dbReference type="SFLD" id="SFLDS00003">
    <property type="entry name" value="Haloacid_Dehalogenase"/>
    <property type="match status" value="1"/>
</dbReference>
<dbReference type="InterPro" id="IPR036412">
    <property type="entry name" value="HAD-like_sf"/>
</dbReference>
<proteinExistence type="predicted"/>
<gene>
    <name evidence="1" type="ORF">AR1Y2_0684</name>
</gene>
<protein>
    <submittedName>
        <fullName evidence="1">Hydrolase (HAD superfamily) in cluster with DUF1447</fullName>
    </submittedName>
</protein>
<name>A0A4P8I9E0_9FIRM</name>
<dbReference type="SFLD" id="SFLDG01140">
    <property type="entry name" value="C2.B:_Phosphomannomutase_and_P"/>
    <property type="match status" value="1"/>
</dbReference>
<dbReference type="Pfam" id="PF08282">
    <property type="entry name" value="Hydrolase_3"/>
    <property type="match status" value="1"/>
</dbReference>
<dbReference type="RefSeq" id="WP_137327718.1">
    <property type="nucleotide sequence ID" value="NZ_CP040058.1"/>
</dbReference>
<dbReference type="PANTHER" id="PTHR10000:SF8">
    <property type="entry name" value="HAD SUPERFAMILY HYDROLASE-LIKE, TYPE 3"/>
    <property type="match status" value="1"/>
</dbReference>
<dbReference type="Proteomes" id="UP000298653">
    <property type="component" value="Chromosome"/>
</dbReference>
<dbReference type="GO" id="GO:0016791">
    <property type="term" value="F:phosphatase activity"/>
    <property type="evidence" value="ECO:0007669"/>
    <property type="project" value="TreeGrafter"/>
</dbReference>
<organism evidence="1 2">
    <name type="scientific">Anaerostipes rhamnosivorans</name>
    <dbReference type="NCBI Taxonomy" id="1229621"/>
    <lineage>
        <taxon>Bacteria</taxon>
        <taxon>Bacillati</taxon>
        <taxon>Bacillota</taxon>
        <taxon>Clostridia</taxon>
        <taxon>Lachnospirales</taxon>
        <taxon>Lachnospiraceae</taxon>
        <taxon>Anaerostipes</taxon>
    </lineage>
</organism>
<reference evidence="1 2" key="1">
    <citation type="submission" date="2019-05" db="EMBL/GenBank/DDBJ databases">
        <title>Complete genome sequencing of Anaerostipes rhamnosivorans.</title>
        <authorList>
            <person name="Bui T.P.N."/>
            <person name="de Vos W.M."/>
        </authorList>
    </citation>
    <scope>NUCLEOTIDE SEQUENCE [LARGE SCALE GENOMIC DNA]</scope>
    <source>
        <strain evidence="1 2">1y2</strain>
    </source>
</reference>
<evidence type="ECO:0000313" key="2">
    <source>
        <dbReference type="Proteomes" id="UP000298653"/>
    </source>
</evidence>
<dbReference type="NCBIfam" id="TIGR00099">
    <property type="entry name" value="Cof-subfamily"/>
    <property type="match status" value="1"/>
</dbReference>
<dbReference type="PANTHER" id="PTHR10000">
    <property type="entry name" value="PHOSPHOSERINE PHOSPHATASE"/>
    <property type="match status" value="1"/>
</dbReference>
<dbReference type="InterPro" id="IPR023214">
    <property type="entry name" value="HAD_sf"/>
</dbReference>
<dbReference type="EMBL" id="CP040058">
    <property type="protein sequence ID" value="QCP34138.1"/>
    <property type="molecule type" value="Genomic_DNA"/>
</dbReference>
<sequence length="260" mass="28957">MSNKILFFDIDGTLADQEGILPSNKKALRELRSNGHTVMIASGRPAGYIRRMFSGLADGFIAANGRRIEHNDSILLDNSFTIDELKEIIKLCKASQCAYCLLGDGIVYHGNPLYLYGHTRPYESIDVIHENQWDIHDVKAYAFDIIYKDKDHLKTIKRNFDGKYIINDHFDGSADVSSVSFNKGHAVAYVTNALGFSQDDSYAFGDGDNDVHMFEAAGTAVAMENGTSAARKAADYVTRHFKEDGIFHALKHLKVLNSLL</sequence>
<dbReference type="NCBIfam" id="TIGR01484">
    <property type="entry name" value="HAD-SF-IIB"/>
    <property type="match status" value="1"/>
</dbReference>